<evidence type="ECO:0000256" key="5">
    <source>
        <dbReference type="ARBA" id="ARBA00023040"/>
    </source>
</evidence>
<keyword evidence="12" id="KW-1185">Reference proteome</keyword>
<evidence type="ECO:0000256" key="7">
    <source>
        <dbReference type="ARBA" id="ARBA00023170"/>
    </source>
</evidence>
<organism evidence="11 12">
    <name type="scientific">Catagonus wagneri</name>
    <name type="common">Chacoan peccary</name>
    <dbReference type="NCBI Taxonomy" id="51154"/>
    <lineage>
        <taxon>Eukaryota</taxon>
        <taxon>Metazoa</taxon>
        <taxon>Chordata</taxon>
        <taxon>Craniata</taxon>
        <taxon>Vertebrata</taxon>
        <taxon>Euteleostomi</taxon>
        <taxon>Mammalia</taxon>
        <taxon>Eutheria</taxon>
        <taxon>Laurasiatheria</taxon>
        <taxon>Artiodactyla</taxon>
        <taxon>Suina</taxon>
        <taxon>Tayassuidae</taxon>
        <taxon>Catagonus</taxon>
    </lineage>
</organism>
<dbReference type="Proteomes" id="UP000694540">
    <property type="component" value="Unplaced"/>
</dbReference>
<keyword evidence="4 9" id="KW-1133">Transmembrane helix</keyword>
<reference evidence="11" key="1">
    <citation type="submission" date="2025-08" db="UniProtKB">
        <authorList>
            <consortium name="Ensembl"/>
        </authorList>
    </citation>
    <scope>IDENTIFICATION</scope>
</reference>
<dbReference type="Gene3D" id="1.20.1070.10">
    <property type="entry name" value="Rhodopsin 7-helix transmembrane proteins"/>
    <property type="match status" value="1"/>
</dbReference>
<keyword evidence="7" id="KW-0675">Receptor</keyword>
<evidence type="ECO:0000256" key="9">
    <source>
        <dbReference type="SAM" id="Phobius"/>
    </source>
</evidence>
<dbReference type="Pfam" id="PF13853">
    <property type="entry name" value="7tm_4"/>
    <property type="match status" value="1"/>
</dbReference>
<dbReference type="GO" id="GO:0004930">
    <property type="term" value="F:G protein-coupled receptor activity"/>
    <property type="evidence" value="ECO:0007669"/>
    <property type="project" value="UniProtKB-KW"/>
</dbReference>
<keyword evidence="3 9" id="KW-0812">Transmembrane</keyword>
<dbReference type="SUPFAM" id="SSF81321">
    <property type="entry name" value="Family A G protein-coupled receptor-like"/>
    <property type="match status" value="1"/>
</dbReference>
<evidence type="ECO:0000259" key="10">
    <source>
        <dbReference type="PROSITE" id="PS50262"/>
    </source>
</evidence>
<dbReference type="Ensembl" id="ENSCWAT00000010858.1">
    <property type="protein sequence ID" value="ENSCWAP00000009992.1"/>
    <property type="gene ID" value="ENSCWAG00000007759.1"/>
</dbReference>
<dbReference type="AlphaFoldDB" id="A0A8C3WA08"/>
<evidence type="ECO:0000256" key="1">
    <source>
        <dbReference type="ARBA" id="ARBA00003929"/>
    </source>
</evidence>
<keyword evidence="8" id="KW-0807">Transducer</keyword>
<sequence>MTYVPACGNARSLIHKARPGIKPTSSCILVGSLPLNHSLWGTPTGTFIFKEKVKVFPVVVIKHDFMSKFQMYGTFQFCHCVNIILSSLQTISISYMEIGNQTAVLKFILLGLSGDVDLQPLLFGLFLSMYLVTVLGNLLIILAITSDSHLHTPMYFFLSNLSFTDICFTSTTLPKMLVNIQMQKKDITYEGCLTQMYFFMIFACEPLIYHDSINESKQAMKGK</sequence>
<keyword evidence="6 9" id="KW-0472">Membrane</keyword>
<evidence type="ECO:0000256" key="2">
    <source>
        <dbReference type="ARBA" id="ARBA00004141"/>
    </source>
</evidence>
<feature type="transmembrane region" description="Helical" evidence="9">
    <location>
        <begin position="121"/>
        <end position="144"/>
    </location>
</feature>
<dbReference type="PRINTS" id="PR00237">
    <property type="entry name" value="GPCRRHODOPSN"/>
</dbReference>
<proteinExistence type="predicted"/>
<dbReference type="GO" id="GO:0016020">
    <property type="term" value="C:membrane"/>
    <property type="evidence" value="ECO:0007669"/>
    <property type="project" value="UniProtKB-SubCell"/>
</dbReference>
<evidence type="ECO:0000256" key="3">
    <source>
        <dbReference type="ARBA" id="ARBA00022692"/>
    </source>
</evidence>
<comment type="function">
    <text evidence="1">Putative odorant or sperm cell receptor.</text>
</comment>
<dbReference type="InterPro" id="IPR000276">
    <property type="entry name" value="GPCR_Rhodpsn"/>
</dbReference>
<dbReference type="GO" id="GO:0004984">
    <property type="term" value="F:olfactory receptor activity"/>
    <property type="evidence" value="ECO:0007669"/>
    <property type="project" value="InterPro"/>
</dbReference>
<keyword evidence="5" id="KW-0297">G-protein coupled receptor</keyword>
<evidence type="ECO:0000256" key="4">
    <source>
        <dbReference type="ARBA" id="ARBA00022989"/>
    </source>
</evidence>
<dbReference type="PANTHER" id="PTHR48001">
    <property type="entry name" value="OLFACTORY RECEPTOR"/>
    <property type="match status" value="1"/>
</dbReference>
<evidence type="ECO:0000313" key="11">
    <source>
        <dbReference type="Ensembl" id="ENSCWAP00000009992.1"/>
    </source>
</evidence>
<evidence type="ECO:0000256" key="8">
    <source>
        <dbReference type="ARBA" id="ARBA00023224"/>
    </source>
</evidence>
<dbReference type="PROSITE" id="PS50262">
    <property type="entry name" value="G_PROTEIN_RECEP_F1_2"/>
    <property type="match status" value="1"/>
</dbReference>
<reference evidence="11" key="2">
    <citation type="submission" date="2025-09" db="UniProtKB">
        <authorList>
            <consortium name="Ensembl"/>
        </authorList>
    </citation>
    <scope>IDENTIFICATION</scope>
</reference>
<evidence type="ECO:0000313" key="12">
    <source>
        <dbReference type="Proteomes" id="UP000694540"/>
    </source>
</evidence>
<name>A0A8C3WA08_9CETA</name>
<accession>A0A8C3WA08</accession>
<dbReference type="GeneTree" id="ENSGT00940000163783"/>
<feature type="domain" description="G-protein coupled receptors family 1 profile" evidence="10">
    <location>
        <begin position="136"/>
        <end position="202"/>
    </location>
</feature>
<dbReference type="InterPro" id="IPR000725">
    <property type="entry name" value="Olfact_rcpt"/>
</dbReference>
<dbReference type="InterPro" id="IPR017452">
    <property type="entry name" value="GPCR_Rhodpsn_7TM"/>
</dbReference>
<evidence type="ECO:0000256" key="6">
    <source>
        <dbReference type="ARBA" id="ARBA00023136"/>
    </source>
</evidence>
<protein>
    <recommendedName>
        <fullName evidence="10">G-protein coupled receptors family 1 profile domain-containing protein</fullName>
    </recommendedName>
</protein>
<comment type="subcellular location">
    <subcellularLocation>
        <location evidence="2">Membrane</location>
        <topology evidence="2">Multi-pass membrane protein</topology>
    </subcellularLocation>
</comment>